<dbReference type="Pfam" id="PF00084">
    <property type="entry name" value="Sushi"/>
    <property type="match status" value="2"/>
</dbReference>
<dbReference type="Gene3D" id="4.10.400.10">
    <property type="entry name" value="Low-density Lipoprotein Receptor"/>
    <property type="match status" value="1"/>
</dbReference>
<reference evidence="28 29" key="1">
    <citation type="journal article" date="2020" name="Nature">
        <title>Six reference-quality genomes reveal evolution of bat adaptations.</title>
        <authorList>
            <person name="Jebb D."/>
            <person name="Huang Z."/>
            <person name="Pippel M."/>
            <person name="Hughes G.M."/>
            <person name="Lavrichenko K."/>
            <person name="Devanna P."/>
            <person name="Winkler S."/>
            <person name="Jermiin L.S."/>
            <person name="Skirmuntt E.C."/>
            <person name="Katzourakis A."/>
            <person name="Burkitt-Gray L."/>
            <person name="Ray D.A."/>
            <person name="Sullivan K.A.M."/>
            <person name="Roscito J.G."/>
            <person name="Kirilenko B.M."/>
            <person name="Davalos L.M."/>
            <person name="Corthals A.P."/>
            <person name="Power M.L."/>
            <person name="Jones G."/>
            <person name="Ransome R.D."/>
            <person name="Dechmann D.K.N."/>
            <person name="Locatelli A.G."/>
            <person name="Puechmaille S.J."/>
            <person name="Fedrigo O."/>
            <person name="Jarvis E.D."/>
            <person name="Hiller M."/>
            <person name="Vernes S.C."/>
            <person name="Myers E.W."/>
            <person name="Teeling E.C."/>
        </authorList>
    </citation>
    <scope>NUCLEOTIDE SEQUENCE [LARGE SCALE GENOMIC DNA]</scope>
    <source>
        <strain evidence="28">MMolMol1</strain>
        <tissue evidence="28">Muscle</tissue>
    </source>
</reference>
<feature type="region of interest" description="Disordered" evidence="24">
    <location>
        <begin position="516"/>
        <end position="542"/>
    </location>
</feature>
<dbReference type="PRINTS" id="PR01705">
    <property type="entry name" value="TSP1REPEAT"/>
</dbReference>
<evidence type="ECO:0000256" key="6">
    <source>
        <dbReference type="ARBA" id="ARBA00022537"/>
    </source>
</evidence>
<dbReference type="InterPro" id="IPR040729">
    <property type="entry name" value="Kazal_3"/>
</dbReference>
<evidence type="ECO:0000256" key="9">
    <source>
        <dbReference type="ARBA" id="ARBA00022729"/>
    </source>
</evidence>
<keyword evidence="29" id="KW-1185">Reference proteome</keyword>
<dbReference type="EMBL" id="JACASF010000003">
    <property type="protein sequence ID" value="KAF6488902.1"/>
    <property type="molecule type" value="Genomic_DNA"/>
</dbReference>
<keyword evidence="11" id="KW-0204">Cytolysis</keyword>
<evidence type="ECO:0000256" key="10">
    <source>
        <dbReference type="ARBA" id="ARBA00022737"/>
    </source>
</evidence>
<feature type="region of interest" description="Disordered" evidence="24">
    <location>
        <begin position="107"/>
        <end position="144"/>
    </location>
</feature>
<comment type="caution">
    <text evidence="28">The sequence shown here is derived from an EMBL/GenBank/DDBJ whole genome shotgun (WGS) entry which is preliminary data.</text>
</comment>
<dbReference type="PANTHER" id="PTHR45742">
    <property type="entry name" value="COMPLEMENT COMPONENT C6"/>
    <property type="match status" value="1"/>
</dbReference>
<evidence type="ECO:0000256" key="1">
    <source>
        <dbReference type="ARBA" id="ARBA00004175"/>
    </source>
</evidence>
<dbReference type="GO" id="GO:0005579">
    <property type="term" value="C:membrane attack complex"/>
    <property type="evidence" value="ECO:0007669"/>
    <property type="project" value="UniProtKB-KW"/>
</dbReference>
<keyword evidence="12" id="KW-0391">Immunity</keyword>
<accession>A0A7J8IYB6</accession>
<feature type="chain" id="PRO_5029522657" description="Complement component C7" evidence="25">
    <location>
        <begin position="23"/>
        <end position="848"/>
    </location>
</feature>
<dbReference type="InterPro" id="IPR036055">
    <property type="entry name" value="LDL_receptor-like_sf"/>
</dbReference>
<evidence type="ECO:0000256" key="22">
    <source>
        <dbReference type="PROSITE-ProRule" id="PRU00124"/>
    </source>
</evidence>
<keyword evidence="7" id="KW-0399">Innate immunity</keyword>
<dbReference type="SMART" id="SM00457">
    <property type="entry name" value="MACPF"/>
    <property type="match status" value="1"/>
</dbReference>
<evidence type="ECO:0000256" key="18">
    <source>
        <dbReference type="ARBA" id="ARBA00023298"/>
    </source>
</evidence>
<dbReference type="AlphaFoldDB" id="A0A7J8IYB6"/>
<evidence type="ECO:0000256" key="8">
    <source>
        <dbReference type="ARBA" id="ARBA00022659"/>
    </source>
</evidence>
<evidence type="ECO:0000256" key="23">
    <source>
        <dbReference type="PROSITE-ProRule" id="PRU00302"/>
    </source>
</evidence>
<dbReference type="GO" id="GO:0045087">
    <property type="term" value="P:innate immune response"/>
    <property type="evidence" value="ECO:0007669"/>
    <property type="project" value="UniProtKB-KW"/>
</dbReference>
<feature type="signal peptide" evidence="25">
    <location>
        <begin position="1"/>
        <end position="22"/>
    </location>
</feature>
<keyword evidence="8 23" id="KW-0768">Sushi</keyword>
<evidence type="ECO:0000256" key="7">
    <source>
        <dbReference type="ARBA" id="ARBA00022588"/>
    </source>
</evidence>
<keyword evidence="16 23" id="KW-1015">Disulfide bond</keyword>
<evidence type="ECO:0000256" key="12">
    <source>
        <dbReference type="ARBA" id="ARBA00022859"/>
    </source>
</evidence>
<dbReference type="Pfam" id="PF00090">
    <property type="entry name" value="TSP_1"/>
    <property type="match status" value="2"/>
</dbReference>
<dbReference type="PROSITE" id="PS01209">
    <property type="entry name" value="LDLRA_1"/>
    <property type="match status" value="1"/>
</dbReference>
<dbReference type="SUPFAM" id="SSF82895">
    <property type="entry name" value="TSP-1 type 1 repeat"/>
    <property type="match status" value="2"/>
</dbReference>
<dbReference type="InterPro" id="IPR048827">
    <property type="entry name" value="C7_FIM2_N"/>
</dbReference>
<dbReference type="Proteomes" id="UP000550707">
    <property type="component" value="Unassembled WGS sequence"/>
</dbReference>
<dbReference type="SMART" id="SM00192">
    <property type="entry name" value="LDLa"/>
    <property type="match status" value="1"/>
</dbReference>
<sequence>METISLFILVGFLGEFPVFSSASSPVNCQWGSFGPWSECNGCTKSQTRRRTPAVYGQYGGQPCADSAFQTRACEPVQGCPTEDGCGERFRCFSGQCISRALVCNGDSDCDEDSADEDKCEDTDRRPSCDLDKPPPNVESTGNGYNALTGQFRSRVINTNSFGGQCRKVFSGDGREFYRLSANIISYTFQVKVNNDFNYEFYNSSWSYVKETSSTYSSSTRKKSFFGLISRNSDTHSTTRSSNINQQQKSYQLLVVENTVEVAQFINNSPEFLQLSEPFWRELSYLPSLYDYSAYRKLIDKYGTHFLQSGSLGGEYKVLFYVDTEKMKQSDSGYINMKECSSKNVNFLFGKSSSSKCKALDEGLRRAAGTQSNVLRGDPLVRGGHPGLATGLSFLELDNPAGNQQRYSAWAGSVTKLPQVIKQKLTPLYELVKEVPCASVKRLYLRRALEDYLDESDPCHCRPCQHGGLATVEGTGCQCHCKPYTFGAACEKGVLVGEEAGKVDGGWDCWSSWSPCVEGKKTRSRKCNNPPPSGGGQSCVGETSESRQCGEEDEELKHLRLLEPHCFPLPLSSTSFCPPPPALEHGFVQDKDTMFPVGKNIVYTCREGYSLVGDPVARCGDDLQWLAGEKHCQEIACVLPTLMDGIQSHPQKPSYTIGEKVTLSCSSGMSLEGPSTFLCGSSLKWSPEIRSARCVRKDAPLTQAAPVCQPWEKVKDSRCVCKLPYECRPSLEVCAQDERTQKALALTVCKVHALRCRGRSFAVARAEACAQPAPAARACGACPPWEKCDAQSSACVCRGAAECEGGGIRICVDVNGQEQTMTECEAGVLRCQGQSVSVTSIMPCEGGTP</sequence>
<evidence type="ECO:0000256" key="17">
    <source>
        <dbReference type="ARBA" id="ARBA00023180"/>
    </source>
</evidence>
<feature type="compositionally biased region" description="Basic and acidic residues" evidence="24">
    <location>
        <begin position="121"/>
        <end position="132"/>
    </location>
</feature>
<evidence type="ECO:0000259" key="27">
    <source>
        <dbReference type="PROSITE" id="PS51412"/>
    </source>
</evidence>
<dbReference type="GO" id="GO:0044218">
    <property type="term" value="C:other organism cell membrane"/>
    <property type="evidence" value="ECO:0007669"/>
    <property type="project" value="UniProtKB-KW"/>
</dbReference>
<evidence type="ECO:0000256" key="20">
    <source>
        <dbReference type="ARBA" id="ARBA00093281"/>
    </source>
</evidence>
<dbReference type="Gene3D" id="2.10.70.10">
    <property type="entry name" value="Complement Module, domain 1"/>
    <property type="match status" value="2"/>
</dbReference>
<keyword evidence="15" id="KW-0472">Membrane</keyword>
<evidence type="ECO:0000256" key="19">
    <source>
        <dbReference type="ARBA" id="ARBA00073222"/>
    </source>
</evidence>
<keyword evidence="6" id="KW-1052">Target cell membrane</keyword>
<evidence type="ECO:0000256" key="5">
    <source>
        <dbReference type="ARBA" id="ARBA00022536"/>
    </source>
</evidence>
<dbReference type="InterPro" id="IPR020863">
    <property type="entry name" value="MACPF_CS"/>
</dbReference>
<dbReference type="OrthoDB" id="504708at2759"/>
<evidence type="ECO:0000313" key="28">
    <source>
        <dbReference type="EMBL" id="KAF6488902.1"/>
    </source>
</evidence>
<evidence type="ECO:0000256" key="11">
    <source>
        <dbReference type="ARBA" id="ARBA00022852"/>
    </source>
</evidence>
<dbReference type="CDD" id="cd00033">
    <property type="entry name" value="CCP"/>
    <property type="match status" value="2"/>
</dbReference>
<dbReference type="InterPro" id="IPR020864">
    <property type="entry name" value="MACPF"/>
</dbReference>
<keyword evidence="13" id="KW-0180">Complement pathway</keyword>
<keyword evidence="5" id="KW-0245">EGF-like domain</keyword>
<feature type="disulfide bond" evidence="22">
    <location>
        <begin position="91"/>
        <end position="109"/>
    </location>
</feature>
<dbReference type="Pfam" id="PF01823">
    <property type="entry name" value="MACPF"/>
    <property type="match status" value="1"/>
</dbReference>
<evidence type="ECO:0000256" key="3">
    <source>
        <dbReference type="ARBA" id="ARBA00009214"/>
    </source>
</evidence>
<evidence type="ECO:0000256" key="2">
    <source>
        <dbReference type="ARBA" id="ARBA00004613"/>
    </source>
</evidence>
<dbReference type="InterPro" id="IPR000436">
    <property type="entry name" value="Sushi_SCR_CCP_dom"/>
</dbReference>
<keyword evidence="18" id="KW-1053">Target membrane</keyword>
<dbReference type="InterPro" id="IPR035976">
    <property type="entry name" value="Sushi/SCR/CCP_sf"/>
</dbReference>
<evidence type="ECO:0000256" key="13">
    <source>
        <dbReference type="ARBA" id="ARBA00022875"/>
    </source>
</evidence>
<dbReference type="SMART" id="SM00057">
    <property type="entry name" value="FIMAC"/>
    <property type="match status" value="2"/>
</dbReference>
<dbReference type="Gene3D" id="3.30.60.30">
    <property type="match status" value="2"/>
</dbReference>
<comment type="function">
    <text evidence="20">Component of the membrane attack complex (MAC), a multiprotein complex activated by the complement cascade, which inserts into a target cell membrane and forms a pore, leading to target cell membrane rupture and cell lysis. The MAC is initiated by proteolytic cleavage of C5 into complement C5b in response to the classical, alternative, lectin and GZMK complement pathways. The complement pathways consist in a cascade of proteins that leads to phagocytosis and breakdown of pathogens and signaling that strengthens the adaptive immune system. C7 serves as a membrane anchor. During MAC assembly, associates with C5b and C6 to form the C5b-7 complex, a key lipophilic precursor of the MAC complex, which associates with the outer leaflet and reduces the energy for membrane bending.</text>
</comment>
<dbReference type="InterPro" id="IPR048825">
    <property type="entry name" value="C7_KAZAL"/>
</dbReference>
<evidence type="ECO:0000256" key="15">
    <source>
        <dbReference type="ARBA" id="ARBA00023136"/>
    </source>
</evidence>
<comment type="subcellular location">
    <subcellularLocation>
        <location evidence="2">Secreted</location>
    </subcellularLocation>
    <subcellularLocation>
        <location evidence="1">Target cell membrane</location>
    </subcellularLocation>
</comment>
<dbReference type="Pfam" id="PF18434">
    <property type="entry name" value="Kazal_3"/>
    <property type="match status" value="1"/>
</dbReference>
<name>A0A7J8IYB6_MOLMO</name>
<dbReference type="InterPro" id="IPR036383">
    <property type="entry name" value="TSP1_rpt_sf"/>
</dbReference>
<evidence type="ECO:0000256" key="14">
    <source>
        <dbReference type="ARBA" id="ARBA00023058"/>
    </source>
</evidence>
<evidence type="ECO:0000259" key="26">
    <source>
        <dbReference type="PROSITE" id="PS50923"/>
    </source>
</evidence>
<keyword evidence="4" id="KW-0964">Secreted</keyword>
<dbReference type="PROSITE" id="PS00279">
    <property type="entry name" value="MACPF_1"/>
    <property type="match status" value="1"/>
</dbReference>
<dbReference type="PRINTS" id="PR00764">
    <property type="entry name" value="COMPLEMENTC9"/>
</dbReference>
<feature type="compositionally biased region" description="Acidic residues" evidence="24">
    <location>
        <begin position="107"/>
        <end position="120"/>
    </location>
</feature>
<dbReference type="Pfam" id="PF21284">
    <property type="entry name" value="C7_FIM2_N"/>
    <property type="match status" value="1"/>
</dbReference>
<dbReference type="SUPFAM" id="SSF57535">
    <property type="entry name" value="Complement control module/SCR domain"/>
    <property type="match status" value="2"/>
</dbReference>
<feature type="domain" description="Sushi" evidence="26">
    <location>
        <begin position="634"/>
        <end position="695"/>
    </location>
</feature>
<dbReference type="InterPro" id="IPR002172">
    <property type="entry name" value="LDrepeatLR_classA_rpt"/>
</dbReference>
<keyword evidence="17" id="KW-0325">Glycoprotein</keyword>
<keyword evidence="14" id="KW-0473">Membrane attack complex</keyword>
<dbReference type="InterPro" id="IPR023415">
    <property type="entry name" value="LDLR_class-A_CS"/>
</dbReference>
<keyword evidence="9 25" id="KW-0732">Signal</keyword>
<dbReference type="PROSITE" id="PS50092">
    <property type="entry name" value="TSP1"/>
    <property type="match status" value="2"/>
</dbReference>
<evidence type="ECO:0000256" key="16">
    <source>
        <dbReference type="ARBA" id="ARBA00023157"/>
    </source>
</evidence>
<evidence type="ECO:0000313" key="29">
    <source>
        <dbReference type="Proteomes" id="UP000550707"/>
    </source>
</evidence>
<dbReference type="InterPro" id="IPR000884">
    <property type="entry name" value="TSP1_rpt"/>
</dbReference>
<dbReference type="FunFam" id="4.10.400.10:FF:000099">
    <property type="entry name" value="Complement component C7"/>
    <property type="match status" value="1"/>
</dbReference>
<evidence type="ECO:0000256" key="25">
    <source>
        <dbReference type="SAM" id="SignalP"/>
    </source>
</evidence>
<keyword evidence="10" id="KW-0677">Repeat</keyword>
<dbReference type="Pfam" id="PF21330">
    <property type="entry name" value="Kazal_C7"/>
    <property type="match status" value="1"/>
</dbReference>
<comment type="similarity">
    <text evidence="3">Belongs to the complement C6/C7/C8/C9 family.</text>
</comment>
<feature type="disulfide bond" evidence="23">
    <location>
        <begin position="604"/>
        <end position="631"/>
    </location>
</feature>
<feature type="domain" description="MACPF" evidence="27">
    <location>
        <begin position="124"/>
        <end position="459"/>
    </location>
</feature>
<proteinExistence type="inferred from homology"/>
<dbReference type="PROSITE" id="PS51412">
    <property type="entry name" value="MACPF_2"/>
    <property type="match status" value="1"/>
</dbReference>
<comment type="caution">
    <text evidence="23">Lacks conserved residue(s) required for the propagation of feature annotation.</text>
</comment>
<feature type="domain" description="Sushi" evidence="26">
    <location>
        <begin position="574"/>
        <end position="633"/>
    </location>
</feature>
<dbReference type="SMART" id="SM00032">
    <property type="entry name" value="CCP"/>
    <property type="match status" value="2"/>
</dbReference>
<dbReference type="GO" id="GO:0005576">
    <property type="term" value="C:extracellular region"/>
    <property type="evidence" value="ECO:0007669"/>
    <property type="project" value="UniProtKB-SubCell"/>
</dbReference>
<dbReference type="SMART" id="SM00209">
    <property type="entry name" value="TSP1"/>
    <property type="match status" value="2"/>
</dbReference>
<dbReference type="GO" id="GO:0031640">
    <property type="term" value="P:killing of cells of another organism"/>
    <property type="evidence" value="ECO:0007669"/>
    <property type="project" value="UniProtKB-KW"/>
</dbReference>
<evidence type="ECO:0000256" key="21">
    <source>
        <dbReference type="ARBA" id="ARBA00093478"/>
    </source>
</evidence>
<dbReference type="InterPro" id="IPR001862">
    <property type="entry name" value="MAC_perforin"/>
</dbReference>
<dbReference type="InParanoid" id="A0A7J8IYB6"/>
<evidence type="ECO:0000256" key="24">
    <source>
        <dbReference type="SAM" id="MobiDB-lite"/>
    </source>
</evidence>
<dbReference type="GO" id="GO:0006958">
    <property type="term" value="P:complement activation, classical pathway"/>
    <property type="evidence" value="ECO:0007669"/>
    <property type="project" value="UniProtKB-KW"/>
</dbReference>
<dbReference type="PANTHER" id="PTHR45742:SF2">
    <property type="entry name" value="COMPLEMENT COMPONENT C7"/>
    <property type="match status" value="1"/>
</dbReference>
<evidence type="ECO:0000256" key="4">
    <source>
        <dbReference type="ARBA" id="ARBA00022525"/>
    </source>
</evidence>
<gene>
    <name evidence="28" type="ORF">HJG59_001925</name>
</gene>
<dbReference type="PROSITE" id="PS50068">
    <property type="entry name" value="LDLRA_2"/>
    <property type="match status" value="1"/>
</dbReference>
<comment type="subunit">
    <text evidence="21">Monomer or dimer; as a C5b-7 complex it can also form multimeric rosettes. Component of the membrane attack complex (MAC), composed of complement C5b, C6, C7, C8A, C8B, C8G and multiple copies of the pore-forming subunit C9.</text>
</comment>
<dbReference type="PROSITE" id="PS50923">
    <property type="entry name" value="SUSHI"/>
    <property type="match status" value="2"/>
</dbReference>
<dbReference type="InterPro" id="IPR003884">
    <property type="entry name" value="FacI_MAC"/>
</dbReference>
<organism evidence="28 29">
    <name type="scientific">Molossus molossus</name>
    <name type="common">Pallas' mastiff bat</name>
    <name type="synonym">Vespertilio molossus</name>
    <dbReference type="NCBI Taxonomy" id="27622"/>
    <lineage>
        <taxon>Eukaryota</taxon>
        <taxon>Metazoa</taxon>
        <taxon>Chordata</taxon>
        <taxon>Craniata</taxon>
        <taxon>Vertebrata</taxon>
        <taxon>Euteleostomi</taxon>
        <taxon>Mammalia</taxon>
        <taxon>Eutheria</taxon>
        <taxon>Laurasiatheria</taxon>
        <taxon>Chiroptera</taxon>
        <taxon>Yangochiroptera</taxon>
        <taxon>Molossidae</taxon>
        <taxon>Molossus</taxon>
    </lineage>
</organism>
<dbReference type="FunCoup" id="A0A7J8IYB6">
    <property type="interactions" value="140"/>
</dbReference>
<dbReference type="Gene3D" id="2.20.100.10">
    <property type="entry name" value="Thrombospondin type-1 (TSP1) repeat"/>
    <property type="match status" value="2"/>
</dbReference>
<dbReference type="CDD" id="cd00112">
    <property type="entry name" value="LDLa"/>
    <property type="match status" value="1"/>
</dbReference>
<protein>
    <recommendedName>
        <fullName evidence="19">Complement component C7</fullName>
    </recommendedName>
</protein>